<dbReference type="InterPro" id="IPR050570">
    <property type="entry name" value="Cell_wall_metabolism_enzyme"/>
</dbReference>
<dbReference type="RefSeq" id="WP_370397015.1">
    <property type="nucleotide sequence ID" value="NZ_JALBUT010000005.1"/>
</dbReference>
<feature type="domain" description="M23ase beta-sheet core" evidence="2">
    <location>
        <begin position="65"/>
        <end position="170"/>
    </location>
</feature>
<organism evidence="3 4">
    <name type="scientific">Intestinicryptomonas porci</name>
    <dbReference type="NCBI Taxonomy" id="2926320"/>
    <lineage>
        <taxon>Bacteria</taxon>
        <taxon>Pseudomonadati</taxon>
        <taxon>Verrucomicrobiota</taxon>
        <taxon>Opitutia</taxon>
        <taxon>Opitutales</taxon>
        <taxon>Intestinicryptomonaceae</taxon>
        <taxon>Intestinicryptomonas</taxon>
    </lineage>
</organism>
<dbReference type="PANTHER" id="PTHR21666">
    <property type="entry name" value="PEPTIDASE-RELATED"/>
    <property type="match status" value="1"/>
</dbReference>
<comment type="caution">
    <text evidence="3">The sequence shown here is derived from an EMBL/GenBank/DDBJ whole genome shotgun (WGS) entry which is preliminary data.</text>
</comment>
<name>A0ABU4WH76_9BACT</name>
<evidence type="ECO:0000256" key="1">
    <source>
        <dbReference type="SAM" id="SignalP"/>
    </source>
</evidence>
<evidence type="ECO:0000259" key="2">
    <source>
        <dbReference type="Pfam" id="PF01551"/>
    </source>
</evidence>
<dbReference type="Gene3D" id="2.70.70.10">
    <property type="entry name" value="Glucose Permease (Domain IIA)"/>
    <property type="match status" value="1"/>
</dbReference>
<gene>
    <name evidence="3" type="ORF">MOX91_05160</name>
</gene>
<dbReference type="EMBL" id="JALBUT010000005">
    <property type="protein sequence ID" value="MDX8415569.1"/>
    <property type="molecule type" value="Genomic_DNA"/>
</dbReference>
<dbReference type="InterPro" id="IPR016047">
    <property type="entry name" value="M23ase_b-sheet_dom"/>
</dbReference>
<dbReference type="InterPro" id="IPR011055">
    <property type="entry name" value="Dup_hybrid_motif"/>
</dbReference>
<evidence type="ECO:0000313" key="3">
    <source>
        <dbReference type="EMBL" id="MDX8415569.1"/>
    </source>
</evidence>
<protein>
    <submittedName>
        <fullName evidence="3">M23 family metallopeptidase</fullName>
    </submittedName>
</protein>
<sequence>MRFFHAVVLFATFAANTVFAADKIVWPTESTAFVNGESFEAFIQPTFGHEPKSGLFGDVRNNGYRFHEGIDIKPVRRSKRGEPLDSVYAAMRGIVVLVNDSPGASSYGRYVVIEHDALDVHVYTLYAHLRSIDESIKKGVRVESGCRLGQMGRSADYAIAREAAHLHFEVGLRYGEHFQKWYDLQKFGSKNKFGVFNGMNLQGMDPLAFMNAAREGKLSNGRVADYISSLPTAFIVRYYTAKIPDFALRYPKLADLNGSQRGWDIHFTWYGLPKKIERIKNPSQYTEHDGIEIIYANPFEINRKCRVFVKIKQNGKFQYTELLKDTLKKMFM</sequence>
<keyword evidence="4" id="KW-1185">Reference proteome</keyword>
<dbReference type="CDD" id="cd12797">
    <property type="entry name" value="M23_peptidase"/>
    <property type="match status" value="1"/>
</dbReference>
<feature type="chain" id="PRO_5046629782" evidence="1">
    <location>
        <begin position="21"/>
        <end position="332"/>
    </location>
</feature>
<dbReference type="PANTHER" id="PTHR21666:SF270">
    <property type="entry name" value="MUREIN HYDROLASE ACTIVATOR ENVC"/>
    <property type="match status" value="1"/>
</dbReference>
<dbReference type="SUPFAM" id="SSF51261">
    <property type="entry name" value="Duplicated hybrid motif"/>
    <property type="match status" value="1"/>
</dbReference>
<reference evidence="3 4" key="1">
    <citation type="submission" date="2022-03" db="EMBL/GenBank/DDBJ databases">
        <title>Novel taxa within the pig intestine.</title>
        <authorList>
            <person name="Wylensek D."/>
            <person name="Bishof K."/>
            <person name="Afrizal A."/>
            <person name="Clavel T."/>
        </authorList>
    </citation>
    <scope>NUCLEOTIDE SEQUENCE [LARGE SCALE GENOMIC DNA]</scope>
    <source>
        <strain evidence="3 4">CLA-KB-P66</strain>
    </source>
</reference>
<evidence type="ECO:0000313" key="4">
    <source>
        <dbReference type="Proteomes" id="UP001275932"/>
    </source>
</evidence>
<keyword evidence="1" id="KW-0732">Signal</keyword>
<feature type="signal peptide" evidence="1">
    <location>
        <begin position="1"/>
        <end position="20"/>
    </location>
</feature>
<dbReference type="Pfam" id="PF01551">
    <property type="entry name" value="Peptidase_M23"/>
    <property type="match status" value="1"/>
</dbReference>
<accession>A0ABU4WH76</accession>
<proteinExistence type="predicted"/>
<dbReference type="Proteomes" id="UP001275932">
    <property type="component" value="Unassembled WGS sequence"/>
</dbReference>